<dbReference type="AlphaFoldDB" id="A0A1I3DAF8"/>
<dbReference type="SUPFAM" id="SSF52777">
    <property type="entry name" value="CoA-dependent acyltransferases"/>
    <property type="match status" value="2"/>
</dbReference>
<dbReference type="InterPro" id="IPR020806">
    <property type="entry name" value="PKS_PP-bd"/>
</dbReference>
<dbReference type="Proteomes" id="UP000199377">
    <property type="component" value="Unassembled WGS sequence"/>
</dbReference>
<accession>A0A1I3DAF8</accession>
<sequence>MPHSDADDAAARRRNIESILPLAPLQEGILVHSLDTPEASAVYMPQMGYHLAGPIEPARLRAAWAQVLARHSALRSAIRWEERDEPFQVVYRDLPLPWEVFDWRGEDAQARLRDLFARNRAAPFDLRQPPLIRVQLARTDAARHVLVLCFHHIILDGWSTARMLQDVMTLYHGGTLPPAPPYAEFLRWLKRQDDAASAAFWRGYLDGVPGPCLAFPGGGPAPAFARQEWAVPETLVRALREFTATQGVTLSSLLQGVLGLALARRTGREDVLFGAATAGRPASLPGATEMVGLFLNALPVRVQVDRDARLADWLRALQSRQAACIEHEHIALRKVQEGRGTLFDCLLVIENYPATTGDAAAEVTLEDVEFDEWTHFPLTVMAAPARDGLKLILRHDLAALPPEEMEAFLAALAGLLAEALARPDAPLAELLPDPPPGPAPRPAPGPSAAPLPDPPAAATETERQVAAIWAEVLKIPTPSAADDFFALGGHSLPAARVASRLRAAFGVDVRVRALVDRPRLGDLARHVDALRAASTPASPAAGESVVEF</sequence>
<name>A0A1I3DAF8_9RHOB</name>
<evidence type="ECO:0000256" key="1">
    <source>
        <dbReference type="ARBA" id="ARBA00022450"/>
    </source>
</evidence>
<organism evidence="6 7">
    <name type="scientific">Albimonas pacifica</name>
    <dbReference type="NCBI Taxonomy" id="1114924"/>
    <lineage>
        <taxon>Bacteria</taxon>
        <taxon>Pseudomonadati</taxon>
        <taxon>Pseudomonadota</taxon>
        <taxon>Alphaproteobacteria</taxon>
        <taxon>Rhodobacterales</taxon>
        <taxon>Paracoccaceae</taxon>
        <taxon>Albimonas</taxon>
    </lineage>
</organism>
<evidence type="ECO:0000256" key="3">
    <source>
        <dbReference type="ARBA" id="ARBA00022598"/>
    </source>
</evidence>
<proteinExistence type="predicted"/>
<dbReference type="OrthoDB" id="9803968at2"/>
<protein>
    <submittedName>
        <fullName evidence="6">Phosphopantetheine attachment site</fullName>
    </submittedName>
</protein>
<dbReference type="Pfam" id="PF00550">
    <property type="entry name" value="PP-binding"/>
    <property type="match status" value="1"/>
</dbReference>
<dbReference type="InterPro" id="IPR036736">
    <property type="entry name" value="ACP-like_sf"/>
</dbReference>
<dbReference type="GO" id="GO:0044550">
    <property type="term" value="P:secondary metabolite biosynthetic process"/>
    <property type="evidence" value="ECO:0007669"/>
    <property type="project" value="TreeGrafter"/>
</dbReference>
<keyword evidence="1" id="KW-0596">Phosphopantetheine</keyword>
<dbReference type="GO" id="GO:0043041">
    <property type="term" value="P:amino acid activation for nonribosomal peptide biosynthetic process"/>
    <property type="evidence" value="ECO:0007669"/>
    <property type="project" value="TreeGrafter"/>
</dbReference>
<dbReference type="InterPro" id="IPR023213">
    <property type="entry name" value="CAT-like_dom_sf"/>
</dbReference>
<dbReference type="InterPro" id="IPR009081">
    <property type="entry name" value="PP-bd_ACP"/>
</dbReference>
<evidence type="ECO:0000259" key="5">
    <source>
        <dbReference type="PROSITE" id="PS50075"/>
    </source>
</evidence>
<gene>
    <name evidence="6" type="ORF">SAMN05216258_102477</name>
</gene>
<dbReference type="GO" id="GO:0016874">
    <property type="term" value="F:ligase activity"/>
    <property type="evidence" value="ECO:0007669"/>
    <property type="project" value="UniProtKB-KW"/>
</dbReference>
<keyword evidence="2" id="KW-0597">Phosphoprotein</keyword>
<dbReference type="Gene3D" id="3.30.559.30">
    <property type="entry name" value="Nonribosomal peptide synthetase, condensation domain"/>
    <property type="match status" value="1"/>
</dbReference>
<evidence type="ECO:0000313" key="6">
    <source>
        <dbReference type="EMBL" id="SFH83704.1"/>
    </source>
</evidence>
<dbReference type="Gene3D" id="1.10.1200.10">
    <property type="entry name" value="ACP-like"/>
    <property type="match status" value="1"/>
</dbReference>
<evidence type="ECO:0000256" key="2">
    <source>
        <dbReference type="ARBA" id="ARBA00022553"/>
    </source>
</evidence>
<dbReference type="Pfam" id="PF00668">
    <property type="entry name" value="Condensation"/>
    <property type="match status" value="1"/>
</dbReference>
<evidence type="ECO:0000313" key="7">
    <source>
        <dbReference type="Proteomes" id="UP000199377"/>
    </source>
</evidence>
<dbReference type="PANTHER" id="PTHR45527">
    <property type="entry name" value="NONRIBOSOMAL PEPTIDE SYNTHETASE"/>
    <property type="match status" value="1"/>
</dbReference>
<dbReference type="STRING" id="1114924.SAMN05216258_102477"/>
<dbReference type="EMBL" id="FOQH01000002">
    <property type="protein sequence ID" value="SFH83704.1"/>
    <property type="molecule type" value="Genomic_DNA"/>
</dbReference>
<dbReference type="PANTHER" id="PTHR45527:SF11">
    <property type="entry name" value="NONRIBOSOMAL PEPTIDE SYNTHETASE 5"/>
    <property type="match status" value="1"/>
</dbReference>
<feature type="region of interest" description="Disordered" evidence="4">
    <location>
        <begin position="427"/>
        <end position="460"/>
    </location>
</feature>
<dbReference type="GO" id="GO:0005737">
    <property type="term" value="C:cytoplasm"/>
    <property type="evidence" value="ECO:0007669"/>
    <property type="project" value="TreeGrafter"/>
</dbReference>
<dbReference type="SUPFAM" id="SSF47336">
    <property type="entry name" value="ACP-like"/>
    <property type="match status" value="1"/>
</dbReference>
<dbReference type="Gene3D" id="3.30.559.10">
    <property type="entry name" value="Chloramphenicol acetyltransferase-like domain"/>
    <property type="match status" value="1"/>
</dbReference>
<dbReference type="PROSITE" id="PS50075">
    <property type="entry name" value="CARRIER"/>
    <property type="match status" value="1"/>
</dbReference>
<feature type="domain" description="Carrier" evidence="5">
    <location>
        <begin position="456"/>
        <end position="531"/>
    </location>
</feature>
<keyword evidence="7" id="KW-1185">Reference proteome</keyword>
<dbReference type="SMART" id="SM00823">
    <property type="entry name" value="PKS_PP"/>
    <property type="match status" value="1"/>
</dbReference>
<reference evidence="6 7" key="1">
    <citation type="submission" date="2016-10" db="EMBL/GenBank/DDBJ databases">
        <authorList>
            <person name="de Groot N.N."/>
        </authorList>
    </citation>
    <scope>NUCLEOTIDE SEQUENCE [LARGE SCALE GENOMIC DNA]</scope>
    <source>
        <strain evidence="6 7">CGMCC 1.11030</strain>
    </source>
</reference>
<feature type="compositionally biased region" description="Pro residues" evidence="4">
    <location>
        <begin position="432"/>
        <end position="455"/>
    </location>
</feature>
<dbReference type="InterPro" id="IPR001242">
    <property type="entry name" value="Condensation_dom"/>
</dbReference>
<dbReference type="GO" id="GO:0031177">
    <property type="term" value="F:phosphopantetheine binding"/>
    <property type="evidence" value="ECO:0007669"/>
    <property type="project" value="InterPro"/>
</dbReference>
<keyword evidence="3" id="KW-0436">Ligase</keyword>
<dbReference type="RefSeq" id="WP_092858562.1">
    <property type="nucleotide sequence ID" value="NZ_FOQH01000002.1"/>
</dbReference>
<evidence type="ECO:0000256" key="4">
    <source>
        <dbReference type="SAM" id="MobiDB-lite"/>
    </source>
</evidence>